<dbReference type="Gene3D" id="3.90.1580.10">
    <property type="entry name" value="paralog of FGE (formylglycine-generating enzyme)"/>
    <property type="match status" value="1"/>
</dbReference>
<organism evidence="4 5">
    <name type="scientific">Azomonas macrocytogenes</name>
    <name type="common">Azotobacter macrocytogenes</name>
    <dbReference type="NCBI Taxonomy" id="69962"/>
    <lineage>
        <taxon>Bacteria</taxon>
        <taxon>Pseudomonadati</taxon>
        <taxon>Pseudomonadota</taxon>
        <taxon>Gammaproteobacteria</taxon>
        <taxon>Pseudomonadales</taxon>
        <taxon>Pseudomonadaceae</taxon>
        <taxon>Azomonas</taxon>
    </lineage>
</organism>
<proteinExistence type="predicted"/>
<name>A0A839T3V4_AZOMA</name>
<dbReference type="InterPro" id="IPR005532">
    <property type="entry name" value="SUMF_dom"/>
</dbReference>
<sequence length="532" mass="59263">MRFIFSRPKACEISEKFLSVAIAALSLALVSLSAQAAWDEKYYNPQPQDGDVVLPMPCAGAMVLRRVQVPMANPLDDYAITLGQDSDEWGYLEQARPTYIAGSFSVKKPEPGRYYLMAKYELSELQYQAVMNPTCPEPSTGRRLPQTGVSWFDATAFADKYNLWLRKNAPDKLPKEDGMAGFLRLPTEAEWEFAARGGMAVSQAEFRDTRFPMPEGVNAYAWFAGTQSANGKLQLAGLLKPNPLGLHDVLGNVDEMLFEPFHLTKLDRQHGQSGGYILRGGNYLTPQAELRTALRQEEPYYSNTGSEQNKLKTTGFRLALVSPTLTSRDRIKQVEQEWKKLGTQQETTAAGQPPQGHDTAGEIGTIADSVQDDALKKQLEKLRSDLRANTLARDEQRDQAIRSELQLGAFLCTKLKDDGEFLDTLDGNFSRSCGKDGSEPQARCDARKEQLDGHRKVLDFMLNYYADSVVGSALNYSQATVQPQVSVVAQQLAARGKSNLRAYLDTHWNNLQGYMKTGKVSRAQWLKSCKSI</sequence>
<accession>A0A839T3V4</accession>
<dbReference type="EMBL" id="JACHXI010000005">
    <property type="protein sequence ID" value="MBB3103014.1"/>
    <property type="molecule type" value="Genomic_DNA"/>
</dbReference>
<feature type="chain" id="PRO_5032695709" evidence="2">
    <location>
        <begin position="37"/>
        <end position="532"/>
    </location>
</feature>
<feature type="domain" description="Sulfatase-modifying factor enzyme-like" evidence="3">
    <location>
        <begin position="122"/>
        <end position="319"/>
    </location>
</feature>
<dbReference type="Pfam" id="PF03781">
    <property type="entry name" value="FGE-sulfatase"/>
    <property type="match status" value="1"/>
</dbReference>
<feature type="signal peptide" evidence="2">
    <location>
        <begin position="1"/>
        <end position="36"/>
    </location>
</feature>
<dbReference type="InterPro" id="IPR042095">
    <property type="entry name" value="SUMF_sf"/>
</dbReference>
<protein>
    <submittedName>
        <fullName evidence="4">Formylglycine-generating enzyme required for sulfatase activity</fullName>
    </submittedName>
</protein>
<feature type="region of interest" description="Disordered" evidence="1">
    <location>
        <begin position="342"/>
        <end position="362"/>
    </location>
</feature>
<dbReference type="InterPro" id="IPR016187">
    <property type="entry name" value="CTDL_fold"/>
</dbReference>
<gene>
    <name evidence="4" type="ORF">FHR87_001409</name>
</gene>
<dbReference type="SUPFAM" id="SSF56436">
    <property type="entry name" value="C-type lectin-like"/>
    <property type="match status" value="1"/>
</dbReference>
<evidence type="ECO:0000256" key="2">
    <source>
        <dbReference type="SAM" id="SignalP"/>
    </source>
</evidence>
<evidence type="ECO:0000256" key="1">
    <source>
        <dbReference type="SAM" id="MobiDB-lite"/>
    </source>
</evidence>
<dbReference type="Proteomes" id="UP000549250">
    <property type="component" value="Unassembled WGS sequence"/>
</dbReference>
<keyword evidence="5" id="KW-1185">Reference proteome</keyword>
<evidence type="ECO:0000259" key="3">
    <source>
        <dbReference type="Pfam" id="PF03781"/>
    </source>
</evidence>
<dbReference type="InterPro" id="IPR051043">
    <property type="entry name" value="Sulfatase_Mod_Factor_Kinase"/>
</dbReference>
<dbReference type="GO" id="GO:0120147">
    <property type="term" value="F:formylglycine-generating oxidase activity"/>
    <property type="evidence" value="ECO:0007669"/>
    <property type="project" value="TreeGrafter"/>
</dbReference>
<dbReference type="PANTHER" id="PTHR23150:SF19">
    <property type="entry name" value="FORMYLGLYCINE-GENERATING ENZYME"/>
    <property type="match status" value="1"/>
</dbReference>
<evidence type="ECO:0000313" key="4">
    <source>
        <dbReference type="EMBL" id="MBB3103014.1"/>
    </source>
</evidence>
<dbReference type="PANTHER" id="PTHR23150">
    <property type="entry name" value="SULFATASE MODIFYING FACTOR 1, 2"/>
    <property type="match status" value="1"/>
</dbReference>
<evidence type="ECO:0000313" key="5">
    <source>
        <dbReference type="Proteomes" id="UP000549250"/>
    </source>
</evidence>
<comment type="caution">
    <text evidence="4">The sequence shown here is derived from an EMBL/GenBank/DDBJ whole genome shotgun (WGS) entry which is preliminary data.</text>
</comment>
<reference evidence="4 5" key="1">
    <citation type="submission" date="2020-08" db="EMBL/GenBank/DDBJ databases">
        <title>Genomic Encyclopedia of Type Strains, Phase III (KMG-III): the genomes of soil and plant-associated and newly described type strains.</title>
        <authorList>
            <person name="Whitman W."/>
        </authorList>
    </citation>
    <scope>NUCLEOTIDE SEQUENCE [LARGE SCALE GENOMIC DNA]</scope>
    <source>
        <strain evidence="4 5">CECT 4462</strain>
    </source>
</reference>
<keyword evidence="2" id="KW-0732">Signal</keyword>
<dbReference type="AlphaFoldDB" id="A0A839T3V4"/>